<reference evidence="1 2" key="2">
    <citation type="journal article" date="2022" name="Mol. Ecol. Resour.">
        <title>The genomes of chicory, endive, great burdock and yacon provide insights into Asteraceae paleo-polyploidization history and plant inulin production.</title>
        <authorList>
            <person name="Fan W."/>
            <person name="Wang S."/>
            <person name="Wang H."/>
            <person name="Wang A."/>
            <person name="Jiang F."/>
            <person name="Liu H."/>
            <person name="Zhao H."/>
            <person name="Xu D."/>
            <person name="Zhang Y."/>
        </authorList>
    </citation>
    <scope>NUCLEOTIDE SEQUENCE [LARGE SCALE GENOMIC DNA]</scope>
    <source>
        <strain evidence="2">cv. Yunnan</strain>
        <tissue evidence="1">Leaves</tissue>
    </source>
</reference>
<sequence length="99" mass="11097">MLRDIKINIQYLKISPSPFQIFVVFDLKTSDCGPRLEDPDLRCFRLEDPCSFSPLEDPDIRRSPLTCSFAVVGEGDETMVVAEDVMAVDTPVEVVDCKA</sequence>
<organism evidence="1 2">
    <name type="scientific">Smallanthus sonchifolius</name>
    <dbReference type="NCBI Taxonomy" id="185202"/>
    <lineage>
        <taxon>Eukaryota</taxon>
        <taxon>Viridiplantae</taxon>
        <taxon>Streptophyta</taxon>
        <taxon>Embryophyta</taxon>
        <taxon>Tracheophyta</taxon>
        <taxon>Spermatophyta</taxon>
        <taxon>Magnoliopsida</taxon>
        <taxon>eudicotyledons</taxon>
        <taxon>Gunneridae</taxon>
        <taxon>Pentapetalae</taxon>
        <taxon>asterids</taxon>
        <taxon>campanulids</taxon>
        <taxon>Asterales</taxon>
        <taxon>Asteraceae</taxon>
        <taxon>Asteroideae</taxon>
        <taxon>Heliantheae alliance</taxon>
        <taxon>Millerieae</taxon>
        <taxon>Smallanthus</taxon>
    </lineage>
</organism>
<comment type="caution">
    <text evidence="1">The sequence shown here is derived from an EMBL/GenBank/DDBJ whole genome shotgun (WGS) entry which is preliminary data.</text>
</comment>
<protein>
    <submittedName>
        <fullName evidence="1">Uncharacterized protein</fullName>
    </submittedName>
</protein>
<gene>
    <name evidence="1" type="ORF">L1987_83319</name>
</gene>
<proteinExistence type="predicted"/>
<dbReference type="EMBL" id="CM042045">
    <property type="protein sequence ID" value="KAI3682929.1"/>
    <property type="molecule type" value="Genomic_DNA"/>
</dbReference>
<keyword evidence="2" id="KW-1185">Reference proteome</keyword>
<dbReference type="Proteomes" id="UP001056120">
    <property type="component" value="Linkage Group LG28"/>
</dbReference>
<accession>A0ACB8YB60</accession>
<reference evidence="2" key="1">
    <citation type="journal article" date="2022" name="Mol. Ecol. Resour.">
        <title>The genomes of chicory, endive, great burdock and yacon provide insights into Asteraceae palaeo-polyploidization history and plant inulin production.</title>
        <authorList>
            <person name="Fan W."/>
            <person name="Wang S."/>
            <person name="Wang H."/>
            <person name="Wang A."/>
            <person name="Jiang F."/>
            <person name="Liu H."/>
            <person name="Zhao H."/>
            <person name="Xu D."/>
            <person name="Zhang Y."/>
        </authorList>
    </citation>
    <scope>NUCLEOTIDE SEQUENCE [LARGE SCALE GENOMIC DNA]</scope>
    <source>
        <strain evidence="2">cv. Yunnan</strain>
    </source>
</reference>
<evidence type="ECO:0000313" key="2">
    <source>
        <dbReference type="Proteomes" id="UP001056120"/>
    </source>
</evidence>
<name>A0ACB8YB60_9ASTR</name>
<evidence type="ECO:0000313" key="1">
    <source>
        <dbReference type="EMBL" id="KAI3682929.1"/>
    </source>
</evidence>